<keyword evidence="6 7" id="KW-0472">Membrane</keyword>
<dbReference type="EMBL" id="FNCE01000001">
    <property type="protein sequence ID" value="SDF43566.1"/>
    <property type="molecule type" value="Genomic_DNA"/>
</dbReference>
<proteinExistence type="inferred from homology"/>
<keyword evidence="3" id="KW-1003">Cell membrane</keyword>
<dbReference type="Gene3D" id="3.30.240.20">
    <property type="entry name" value="bsu07140 like domains"/>
    <property type="match status" value="1"/>
</dbReference>
<dbReference type="InterPro" id="IPR007353">
    <property type="entry name" value="DUF421"/>
</dbReference>
<evidence type="ECO:0000256" key="7">
    <source>
        <dbReference type="SAM" id="Phobius"/>
    </source>
</evidence>
<sequence length="184" mass="20051">MMLEWFAPALWPIVWVAASTAGMYLAVLGLARWSGVRSFAQMSTFDIAVTIAIGSLLATTVAAKNPPLLQGLAAVATLYTIQLIVSRLRVRWDRVERTVDNAPILLMGSGGELKHANMRVARITEDDLRCHLRKANVVDPAQVQAVVMEGTGTIHVLHHHGAALPWASWILHNVRDYSATPPAS</sequence>
<dbReference type="InterPro" id="IPR023090">
    <property type="entry name" value="UPF0702_alpha/beta_dom_sf"/>
</dbReference>
<evidence type="ECO:0000259" key="8">
    <source>
        <dbReference type="Pfam" id="PF04239"/>
    </source>
</evidence>
<feature type="transmembrane region" description="Helical" evidence="7">
    <location>
        <begin position="12"/>
        <end position="31"/>
    </location>
</feature>
<keyword evidence="4 7" id="KW-0812">Transmembrane</keyword>
<dbReference type="GO" id="GO:0005886">
    <property type="term" value="C:plasma membrane"/>
    <property type="evidence" value="ECO:0007669"/>
    <property type="project" value="UniProtKB-SubCell"/>
</dbReference>
<evidence type="ECO:0000256" key="2">
    <source>
        <dbReference type="ARBA" id="ARBA00006448"/>
    </source>
</evidence>
<feature type="domain" description="YetF C-terminal" evidence="8">
    <location>
        <begin position="91"/>
        <end position="160"/>
    </location>
</feature>
<dbReference type="STRING" id="1082479.SAMN05216241_10188"/>
<organism evidence="9 10">
    <name type="scientific">Limimonas halophila</name>
    <dbReference type="NCBI Taxonomy" id="1082479"/>
    <lineage>
        <taxon>Bacteria</taxon>
        <taxon>Pseudomonadati</taxon>
        <taxon>Pseudomonadota</taxon>
        <taxon>Alphaproteobacteria</taxon>
        <taxon>Rhodospirillales</taxon>
        <taxon>Rhodovibrionaceae</taxon>
        <taxon>Limimonas</taxon>
    </lineage>
</organism>
<evidence type="ECO:0000256" key="4">
    <source>
        <dbReference type="ARBA" id="ARBA00022692"/>
    </source>
</evidence>
<feature type="transmembrane region" description="Helical" evidence="7">
    <location>
        <begin position="68"/>
        <end position="85"/>
    </location>
</feature>
<protein>
    <recommendedName>
        <fullName evidence="8">YetF C-terminal domain-containing protein</fullName>
    </recommendedName>
</protein>
<evidence type="ECO:0000313" key="9">
    <source>
        <dbReference type="EMBL" id="SDF43566.1"/>
    </source>
</evidence>
<dbReference type="PANTHER" id="PTHR34582">
    <property type="entry name" value="UPF0702 TRANSMEMBRANE PROTEIN YCAP"/>
    <property type="match status" value="1"/>
</dbReference>
<accession>A0A1G7L2I8</accession>
<evidence type="ECO:0000256" key="5">
    <source>
        <dbReference type="ARBA" id="ARBA00022989"/>
    </source>
</evidence>
<keyword evidence="10" id="KW-1185">Reference proteome</keyword>
<evidence type="ECO:0000313" key="10">
    <source>
        <dbReference type="Proteomes" id="UP000199415"/>
    </source>
</evidence>
<evidence type="ECO:0000256" key="6">
    <source>
        <dbReference type="ARBA" id="ARBA00023136"/>
    </source>
</evidence>
<dbReference type="Pfam" id="PF04239">
    <property type="entry name" value="DUF421"/>
    <property type="match status" value="1"/>
</dbReference>
<name>A0A1G7L2I8_9PROT</name>
<dbReference type="RefSeq" id="WP_218119068.1">
    <property type="nucleotide sequence ID" value="NZ_FNCE01000001.1"/>
</dbReference>
<keyword evidence="5 7" id="KW-1133">Transmembrane helix</keyword>
<dbReference type="PANTHER" id="PTHR34582:SF6">
    <property type="entry name" value="UPF0702 TRANSMEMBRANE PROTEIN YCAP"/>
    <property type="match status" value="1"/>
</dbReference>
<evidence type="ECO:0000256" key="3">
    <source>
        <dbReference type="ARBA" id="ARBA00022475"/>
    </source>
</evidence>
<gene>
    <name evidence="9" type="ORF">SAMN05216241_10188</name>
</gene>
<dbReference type="AlphaFoldDB" id="A0A1G7L2I8"/>
<evidence type="ECO:0000256" key="1">
    <source>
        <dbReference type="ARBA" id="ARBA00004651"/>
    </source>
</evidence>
<feature type="transmembrane region" description="Helical" evidence="7">
    <location>
        <begin position="43"/>
        <end position="62"/>
    </location>
</feature>
<dbReference type="Proteomes" id="UP000199415">
    <property type="component" value="Unassembled WGS sequence"/>
</dbReference>
<comment type="subcellular location">
    <subcellularLocation>
        <location evidence="1">Cell membrane</location>
        <topology evidence="1">Multi-pass membrane protein</topology>
    </subcellularLocation>
</comment>
<comment type="similarity">
    <text evidence="2">Belongs to the UPF0702 family.</text>
</comment>
<reference evidence="9 10" key="1">
    <citation type="submission" date="2016-10" db="EMBL/GenBank/DDBJ databases">
        <authorList>
            <person name="de Groot N.N."/>
        </authorList>
    </citation>
    <scope>NUCLEOTIDE SEQUENCE [LARGE SCALE GENOMIC DNA]</scope>
    <source>
        <strain evidence="9 10">DSM 25584</strain>
    </source>
</reference>